<dbReference type="InterPro" id="IPR036390">
    <property type="entry name" value="WH_DNA-bd_sf"/>
</dbReference>
<organism evidence="2">
    <name type="scientific">Telmatobacter sp. DSM 110680</name>
    <dbReference type="NCBI Taxonomy" id="3036704"/>
    <lineage>
        <taxon>Bacteria</taxon>
        <taxon>Pseudomonadati</taxon>
        <taxon>Acidobacteriota</taxon>
        <taxon>Terriglobia</taxon>
        <taxon>Terriglobales</taxon>
        <taxon>Acidobacteriaceae</taxon>
        <taxon>Telmatobacter</taxon>
    </lineage>
</organism>
<dbReference type="InterPro" id="IPR005149">
    <property type="entry name" value="Tscrpt_reg_PadR_N"/>
</dbReference>
<gene>
    <name evidence="2" type="ORF">P8935_11860</name>
</gene>
<dbReference type="NCBIfam" id="TIGR03433">
    <property type="entry name" value="padR_acidobact"/>
    <property type="match status" value="1"/>
</dbReference>
<accession>A0AAU7DRN7</accession>
<dbReference type="Gene3D" id="1.10.10.10">
    <property type="entry name" value="Winged helix-like DNA-binding domain superfamily/Winged helix DNA-binding domain"/>
    <property type="match status" value="1"/>
</dbReference>
<dbReference type="AlphaFoldDB" id="A0AAU7DRN7"/>
<name>A0AAU7DRN7_9BACT</name>
<evidence type="ECO:0000313" key="2">
    <source>
        <dbReference type="EMBL" id="XBH19989.1"/>
    </source>
</evidence>
<feature type="domain" description="Transcription regulator PadR N-terminal" evidence="1">
    <location>
        <begin position="15"/>
        <end position="88"/>
    </location>
</feature>
<dbReference type="PANTHER" id="PTHR33169:SF14">
    <property type="entry name" value="TRANSCRIPTIONAL REGULATOR RV3488"/>
    <property type="match status" value="1"/>
</dbReference>
<dbReference type="InterPro" id="IPR036388">
    <property type="entry name" value="WH-like_DNA-bd_sf"/>
</dbReference>
<proteinExistence type="predicted"/>
<protein>
    <submittedName>
        <fullName evidence="2">PadR family transcriptional regulator</fullName>
    </submittedName>
</protein>
<sequence>MGSTDNLLGALELLVLKALENGPMHGWGITLHIQCISNEVLRIEEGSLYPALHRMEKAGWVKAEWGLSENNRRARFYRITTAGRTQLRSEQQKWENVAQAIALVLRGKAIA</sequence>
<dbReference type="Pfam" id="PF03551">
    <property type="entry name" value="PadR"/>
    <property type="match status" value="1"/>
</dbReference>
<dbReference type="InterPro" id="IPR017799">
    <property type="entry name" value="Tscrpt_reg_PadR_acidobac-type"/>
</dbReference>
<dbReference type="RefSeq" id="WP_348265212.1">
    <property type="nucleotide sequence ID" value="NZ_CP121196.1"/>
</dbReference>
<dbReference type="PANTHER" id="PTHR33169">
    <property type="entry name" value="PADR-FAMILY TRANSCRIPTIONAL REGULATOR"/>
    <property type="match status" value="1"/>
</dbReference>
<evidence type="ECO:0000259" key="1">
    <source>
        <dbReference type="Pfam" id="PF03551"/>
    </source>
</evidence>
<dbReference type="SUPFAM" id="SSF46785">
    <property type="entry name" value="Winged helix' DNA-binding domain"/>
    <property type="match status" value="1"/>
</dbReference>
<dbReference type="EMBL" id="CP121196">
    <property type="protein sequence ID" value="XBH19989.1"/>
    <property type="molecule type" value="Genomic_DNA"/>
</dbReference>
<dbReference type="InterPro" id="IPR052509">
    <property type="entry name" value="Metal_resp_DNA-bind_regulator"/>
</dbReference>
<reference evidence="2" key="1">
    <citation type="submission" date="2023-03" db="EMBL/GenBank/DDBJ databases">
        <title>Edaphobacter sp.</title>
        <authorList>
            <person name="Huber K.J."/>
            <person name="Papendorf J."/>
            <person name="Pilke C."/>
            <person name="Bunk B."/>
            <person name="Sproeer C."/>
            <person name="Pester M."/>
        </authorList>
    </citation>
    <scope>NUCLEOTIDE SEQUENCE</scope>
    <source>
        <strain evidence="2">DSM 110680</strain>
    </source>
</reference>